<keyword evidence="4" id="KW-1185">Reference proteome</keyword>
<dbReference type="AlphaFoldDB" id="A0A310SS83"/>
<dbReference type="OrthoDB" id="6512497at2759"/>
<keyword evidence="1" id="KW-0472">Membrane</keyword>
<feature type="transmembrane region" description="Helical" evidence="1">
    <location>
        <begin position="284"/>
        <end position="308"/>
    </location>
</feature>
<sequence length="630" mass="71773">MLQIAKLQQQQYYEYFADWTKYKKHEYKYLKQNIGFALFGTPAEDKNADVTLNDENKINNEQDIIDSVYYSSNANKMIEGVYEKIYKFGEGRIEQGTIYYGLIYNITFRTKKSGKEKTKTNSKEKEKINVLSTPVFKINCGQFKICYIDNFGRLYDTWDDYKINNTLPKCKMVLPKDGFYQPDKGYEITKDTSTVWLEILDSPACSDVSDVCNALDTISNITGALGVGLTAASFFTPIVPIAAGATLCSGISGLWTVGRSTQKLKDRWSHKESISITNRSAFCAWLSITGCATGLIAASGNIVLNNFIRNGSKIGNVTKFSYNTLLISNLTVSGISTGYQGYCVYEKYVTEESVPLLDIAILTTHILFFSHTVLKTQFAGELIKSKQGKILDDYRASLRSKNLRKKFNRMIRKAAKNNDDTISKNAEVIRYISNKEHLQLNDNLNIHTQKRNTLLFKGGKMVICDIPLMDPFIFVETLIELDRNPEKQDSELYSVFSNSQEDNDRENVFCQLQNLLLHLLKNASLDHNEMEFDITKFANILHDVNMLGHSQKPSEMVLRADLHSQASALRESEFLISISKHCEPPLLHTTREWRRKILRFIDEPMNKAVYGSEWYLQLITSTFSICAPVN</sequence>
<evidence type="ECO:0000313" key="4">
    <source>
        <dbReference type="Proteomes" id="UP000250275"/>
    </source>
</evidence>
<proteinExistence type="predicted"/>
<dbReference type="InterPro" id="IPR031962">
    <property type="entry name" value="DUF4781"/>
</dbReference>
<evidence type="ECO:0000313" key="3">
    <source>
        <dbReference type="EMBL" id="OAD60006.1"/>
    </source>
</evidence>
<keyword evidence="1" id="KW-1133">Transmembrane helix</keyword>
<dbReference type="Proteomes" id="UP000250275">
    <property type="component" value="Unassembled WGS sequence"/>
</dbReference>
<dbReference type="Pfam" id="PF16013">
    <property type="entry name" value="DUF4781"/>
    <property type="match status" value="1"/>
</dbReference>
<protein>
    <recommendedName>
        <fullName evidence="2">DUF4781 domain-containing protein</fullName>
    </recommendedName>
</protein>
<organism evidence="3 4">
    <name type="scientific">Eufriesea mexicana</name>
    <dbReference type="NCBI Taxonomy" id="516756"/>
    <lineage>
        <taxon>Eukaryota</taxon>
        <taxon>Metazoa</taxon>
        <taxon>Ecdysozoa</taxon>
        <taxon>Arthropoda</taxon>
        <taxon>Hexapoda</taxon>
        <taxon>Insecta</taxon>
        <taxon>Pterygota</taxon>
        <taxon>Neoptera</taxon>
        <taxon>Endopterygota</taxon>
        <taxon>Hymenoptera</taxon>
        <taxon>Apocrita</taxon>
        <taxon>Aculeata</taxon>
        <taxon>Apoidea</taxon>
        <taxon>Anthophila</taxon>
        <taxon>Apidae</taxon>
        <taxon>Eufriesea</taxon>
    </lineage>
</organism>
<dbReference type="PANTHER" id="PTHR21115">
    <property type="entry name" value="GH06117P-RELATED"/>
    <property type="match status" value="1"/>
</dbReference>
<gene>
    <name evidence="3" type="ORF">WN48_06705</name>
</gene>
<dbReference type="PANTHER" id="PTHR21115:SF0">
    <property type="entry name" value="GH06117P-RELATED"/>
    <property type="match status" value="1"/>
</dbReference>
<reference evidence="3 4" key="1">
    <citation type="submission" date="2015-07" db="EMBL/GenBank/DDBJ databases">
        <title>The genome of Eufriesea mexicana.</title>
        <authorList>
            <person name="Pan H."/>
            <person name="Kapheim K."/>
        </authorList>
    </citation>
    <scope>NUCLEOTIDE SEQUENCE [LARGE SCALE GENOMIC DNA]</scope>
    <source>
        <strain evidence="3">0111107269</strain>
        <tissue evidence="3">Whole body</tissue>
    </source>
</reference>
<dbReference type="EMBL" id="KQ760519">
    <property type="protein sequence ID" value="OAD60006.1"/>
    <property type="molecule type" value="Genomic_DNA"/>
</dbReference>
<evidence type="ECO:0000259" key="2">
    <source>
        <dbReference type="Pfam" id="PF16013"/>
    </source>
</evidence>
<feature type="domain" description="DUF4781" evidence="2">
    <location>
        <begin position="108"/>
        <end position="432"/>
    </location>
</feature>
<keyword evidence="1" id="KW-0812">Transmembrane</keyword>
<accession>A0A310SS83</accession>
<evidence type="ECO:0000256" key="1">
    <source>
        <dbReference type="SAM" id="Phobius"/>
    </source>
</evidence>
<name>A0A310SS83_9HYME</name>